<dbReference type="EMBL" id="CP076405">
    <property type="protein sequence ID" value="QWQ21791.2"/>
    <property type="molecule type" value="Genomic_DNA"/>
</dbReference>
<protein>
    <recommendedName>
        <fullName evidence="4">DUF3829 domain-containing protein</fullName>
    </recommendedName>
</protein>
<name>A0AAJ4TJ77_PRORE</name>
<evidence type="ECO:0000313" key="3">
    <source>
        <dbReference type="Proteomes" id="UP000682358"/>
    </source>
</evidence>
<dbReference type="RefSeq" id="WP_272673011.1">
    <property type="nucleotide sequence ID" value="NZ_CP076407.1"/>
</dbReference>
<dbReference type="AlphaFoldDB" id="A0AAJ4TJ77"/>
<evidence type="ECO:0008006" key="4">
    <source>
        <dbReference type="Google" id="ProtNLM"/>
    </source>
</evidence>
<proteinExistence type="predicted"/>
<evidence type="ECO:0000313" key="2">
    <source>
        <dbReference type="EMBL" id="QWQ21791.2"/>
    </source>
</evidence>
<sequence length="186" mass="20958">MKMNPLLKHCFAAILAGGVLSVPSYSLADACNDKESHVMKRNVIDNVTELKSEYAERNQIVNKLADEINAYYFNLLEMDDYQAHGVMLQNGVDENKACEAALRGFENVLKVMVKQGDLSDEEKTEMKSYLRTVAKARYAIARLNDFSRQLFTIPKTFESDIDFNALGELADYTTKKIISGDYSFTG</sequence>
<accession>A0AAJ4TJ77</accession>
<reference evidence="2" key="1">
    <citation type="submission" date="2021-06" db="EMBL/GenBank/DDBJ databases">
        <title>Emergence of genetically related NDM-1-producing Providencia rettgeri strains in Argentina.</title>
        <authorList>
            <person name="Pasteran F."/>
            <person name="Meo A."/>
            <person name="Gomez S."/>
            <person name="Derdoy L."/>
            <person name="Albronoz E."/>
            <person name="Faccone D."/>
            <person name="Guerriero L."/>
            <person name="Archuby D."/>
            <person name="Tarzia A."/>
            <person name="Lopez M."/>
            <person name="Corso A."/>
        </authorList>
    </citation>
    <scope>NUCLEOTIDE SEQUENCE</scope>
    <source>
        <strain evidence="2">PreM15628</strain>
    </source>
</reference>
<organism evidence="2 3">
    <name type="scientific">Providencia rettgeri</name>
    <dbReference type="NCBI Taxonomy" id="587"/>
    <lineage>
        <taxon>Bacteria</taxon>
        <taxon>Pseudomonadati</taxon>
        <taxon>Pseudomonadota</taxon>
        <taxon>Gammaproteobacteria</taxon>
        <taxon>Enterobacterales</taxon>
        <taxon>Morganellaceae</taxon>
        <taxon>Providencia</taxon>
    </lineage>
</organism>
<gene>
    <name evidence="2" type="ORF">KOF27_05510</name>
</gene>
<keyword evidence="1" id="KW-0732">Signal</keyword>
<feature type="chain" id="PRO_5042479607" description="DUF3829 domain-containing protein" evidence="1">
    <location>
        <begin position="29"/>
        <end position="186"/>
    </location>
</feature>
<evidence type="ECO:0000256" key="1">
    <source>
        <dbReference type="SAM" id="SignalP"/>
    </source>
</evidence>
<feature type="signal peptide" evidence="1">
    <location>
        <begin position="1"/>
        <end position="28"/>
    </location>
</feature>
<dbReference type="Proteomes" id="UP000682358">
    <property type="component" value="Chromosome"/>
</dbReference>